<comment type="caution">
    <text evidence="1">The sequence shown here is derived from an EMBL/GenBank/DDBJ whole genome shotgun (WGS) entry which is preliminary data.</text>
</comment>
<dbReference type="AlphaFoldDB" id="A0A7M4DDM0"/>
<dbReference type="SUPFAM" id="SSF81853">
    <property type="entry name" value="Family 10 polysaccharide lyase"/>
    <property type="match status" value="1"/>
</dbReference>
<name>A0A7M4DDM0_9MICO</name>
<accession>A0A7M4DDM0</accession>
<evidence type="ECO:0000313" key="1">
    <source>
        <dbReference type="EMBL" id="VZO34939.1"/>
    </source>
</evidence>
<dbReference type="InterPro" id="IPR006311">
    <property type="entry name" value="TAT_signal"/>
</dbReference>
<evidence type="ECO:0000313" key="2">
    <source>
        <dbReference type="Proteomes" id="UP000419743"/>
    </source>
</evidence>
<proteinExistence type="predicted"/>
<dbReference type="Proteomes" id="UP000419743">
    <property type="component" value="Unassembled WGS sequence"/>
</dbReference>
<dbReference type="RefSeq" id="WP_156738792.1">
    <property type="nucleotide sequence ID" value="NZ_CACRYJ010000004.1"/>
</dbReference>
<dbReference type="PROSITE" id="PS51318">
    <property type="entry name" value="TAT"/>
    <property type="match status" value="1"/>
</dbReference>
<gene>
    <name evidence="1" type="ORF">HALOF300_00209</name>
</gene>
<organism evidence="1 2">
    <name type="scientific">Occultella aeris</name>
    <dbReference type="NCBI Taxonomy" id="2761496"/>
    <lineage>
        <taxon>Bacteria</taxon>
        <taxon>Bacillati</taxon>
        <taxon>Actinomycetota</taxon>
        <taxon>Actinomycetes</taxon>
        <taxon>Micrococcales</taxon>
        <taxon>Ruaniaceae</taxon>
        <taxon>Occultella</taxon>
    </lineage>
</organism>
<dbReference type="EMBL" id="CACRYJ010000004">
    <property type="protein sequence ID" value="VZO34939.1"/>
    <property type="molecule type" value="Genomic_DNA"/>
</dbReference>
<sequence length="649" mass="71872">MHSQESAVTLPFSRRTLLRMSAAGVAGIALASRARPAAADIGDVLTLPIPDMDPYDIATLDRSLFTPQEQRITQYFVSLADIANNMEDTDPETVGWFNGGYSAYAPDPWNARNQESVYTLAFFYTHEADWNPYYLDPVLRDHVYAAMRYYLRLQGPEGWWPAYSYTDKNRAATGFGLIYLGEAAVMMEEVGWDPEVRAEVLASLQLGAEYLLDPTVADVWDAGMRYVNQIIGGMTGISAFLHLMPPHIEASYHERLDYLMANGQSQGAGYMYEYAAFDAHYSLYTALRDLAVAYERTGDDRYRQIALKHLDWCQYNYLWEPDGAGWTVNGISSRTSMRSLAALREADTSNYPDHLNIFNESHVVRALNWPAEHLAALQHAWADGGVEVTRLSAGGTAPQNLRLTVDEPVYPTVLERQTAIAAFPYMGSDSFVEARSDERFDAHYVFTKRAGYYFATHHGRALSPRVVRGPSFFYHHATGAFVATQMGTESAWTTILADGYTDASVSTVQTGGRYHQSLPFTYTYADAGDRIHRTFRCLPECVRIVVDAPAETSFTERVPLVVGPSDTVSFLVGDAETLAEGAGSAVARGVRIRRGGSTFDLTIGDGGAVDMSITPTAVTLFGGTQRRVITNLDISSVGTSLTYRLQIRP</sequence>
<keyword evidence="2" id="KW-1185">Reference proteome</keyword>
<reference evidence="1 2" key="1">
    <citation type="submission" date="2019-11" db="EMBL/GenBank/DDBJ databases">
        <authorList>
            <person name="Criscuolo A."/>
        </authorList>
    </citation>
    <scope>NUCLEOTIDE SEQUENCE [LARGE SCALE GENOMIC DNA]</scope>
    <source>
        <strain evidence="1">CIP111667</strain>
    </source>
</reference>
<protein>
    <submittedName>
        <fullName evidence="1">Uncharacterized protein</fullName>
    </submittedName>
</protein>